<organism evidence="1 2">
    <name type="scientific">Pyrobaculum neutrophilum (strain DSM 2338 / JCM 9278 / NBRC 100436 / V24Sta)</name>
    <name type="common">Thermoproteus neutrophilus</name>
    <dbReference type="NCBI Taxonomy" id="444157"/>
    <lineage>
        <taxon>Archaea</taxon>
        <taxon>Thermoproteota</taxon>
        <taxon>Thermoprotei</taxon>
        <taxon>Thermoproteales</taxon>
        <taxon>Thermoproteaceae</taxon>
        <taxon>Pyrobaculum</taxon>
    </lineage>
</organism>
<gene>
    <name evidence="1" type="ordered locus">Tneu_1159</name>
</gene>
<dbReference type="Gene3D" id="2.130.10.10">
    <property type="entry name" value="YVTN repeat-like/Quinoprotein amine dehydrogenase"/>
    <property type="match status" value="2"/>
</dbReference>
<accession>B1Y8K9</accession>
<proteinExistence type="predicted"/>
<protein>
    <submittedName>
        <fullName evidence="1">WD-40 repeat protein</fullName>
    </submittedName>
</protein>
<dbReference type="AlphaFoldDB" id="B1Y8K9"/>
<dbReference type="Pfam" id="PF00400">
    <property type="entry name" value="WD40"/>
    <property type="match status" value="1"/>
</dbReference>
<keyword evidence="2" id="KW-1185">Reference proteome</keyword>
<sequence>MKLALKWKTGVGYIKHLQWNPKGGILAVVYRPLEMSKDKNSKDLLVFFHTSGISLWRLKSTSFDALAFSPDGSLIAVAAYNYEKSTVTIRDIEGREKKLRDYEEEEYKLEVYTITEKSLQRKNTFKIASNIRSIALSSDYIMAIVTEDNVVSFWNIKKNFAEELWRWRVDTQASITNQGTPLVRFNPVNANLVAVSTSNGEIIFVDLNSRTIHRHVSATKFVEWSPDGKLLLVSGNGILRVYDDQARLLDSVPADGESATWISNDTILVAGSTISTYSIKEGKLKPLDQELDTLKCECFDGIMHMSYSAPDNMLALVFKLGNVSRLCTYNIII</sequence>
<reference evidence="1" key="1">
    <citation type="submission" date="2008-03" db="EMBL/GenBank/DDBJ databases">
        <title>Complete sequence of Thermoproteus neutrophilus V24Sta.</title>
        <authorList>
            <consortium name="US DOE Joint Genome Institute"/>
            <person name="Copeland A."/>
            <person name="Lucas S."/>
            <person name="Lapidus A."/>
            <person name="Glavina del Rio T."/>
            <person name="Dalin E."/>
            <person name="Tice H."/>
            <person name="Bruce D."/>
            <person name="Goodwin L."/>
            <person name="Pitluck S."/>
            <person name="Sims D."/>
            <person name="Brettin T."/>
            <person name="Detter J.C."/>
            <person name="Han C."/>
            <person name="Kuske C.R."/>
            <person name="Schmutz J."/>
            <person name="Larimer F."/>
            <person name="Land M."/>
            <person name="Hauser L."/>
            <person name="Kyrpides N."/>
            <person name="Mikhailova N."/>
            <person name="Biddle J.F."/>
            <person name="Zhang Z."/>
            <person name="Fitz-Gibbon S.T."/>
            <person name="Lowe T.M."/>
            <person name="Saltikov C."/>
            <person name="House C.H."/>
            <person name="Richardson P."/>
        </authorList>
    </citation>
    <scope>NUCLEOTIDE SEQUENCE [LARGE SCALE GENOMIC DNA]</scope>
    <source>
        <strain evidence="1">V24Sta</strain>
    </source>
</reference>
<dbReference type="KEGG" id="tne:Tneu_1159"/>
<dbReference type="SMART" id="SM00320">
    <property type="entry name" value="WD40"/>
    <property type="match status" value="3"/>
</dbReference>
<dbReference type="STRING" id="444157.Tneu_1159"/>
<dbReference type="SUPFAM" id="SSF50978">
    <property type="entry name" value="WD40 repeat-like"/>
    <property type="match status" value="1"/>
</dbReference>
<dbReference type="GeneID" id="6166129"/>
<dbReference type="HOGENOM" id="CLU_833191_0_0_2"/>
<dbReference type="RefSeq" id="WP_012350507.1">
    <property type="nucleotide sequence ID" value="NC_010525.1"/>
</dbReference>
<dbReference type="InterPro" id="IPR015943">
    <property type="entry name" value="WD40/YVTN_repeat-like_dom_sf"/>
</dbReference>
<dbReference type="InterPro" id="IPR001680">
    <property type="entry name" value="WD40_rpt"/>
</dbReference>
<evidence type="ECO:0000313" key="1">
    <source>
        <dbReference type="EMBL" id="ACB40088.1"/>
    </source>
</evidence>
<dbReference type="EMBL" id="CP001014">
    <property type="protein sequence ID" value="ACB40088.1"/>
    <property type="molecule type" value="Genomic_DNA"/>
</dbReference>
<dbReference type="Proteomes" id="UP000001694">
    <property type="component" value="Chromosome"/>
</dbReference>
<dbReference type="eggNOG" id="arCOG02491">
    <property type="taxonomic scope" value="Archaea"/>
</dbReference>
<evidence type="ECO:0000313" key="2">
    <source>
        <dbReference type="Proteomes" id="UP000001694"/>
    </source>
</evidence>
<dbReference type="InterPro" id="IPR036322">
    <property type="entry name" value="WD40_repeat_dom_sf"/>
</dbReference>
<name>B1Y8K9_PYRNV</name>